<keyword evidence="2" id="KW-1185">Reference proteome</keyword>
<organism evidence="1 2">
    <name type="scientific">Pandoraea horticolens</name>
    <dbReference type="NCBI Taxonomy" id="2508298"/>
    <lineage>
        <taxon>Bacteria</taxon>
        <taxon>Pseudomonadati</taxon>
        <taxon>Pseudomonadota</taxon>
        <taxon>Betaproteobacteria</taxon>
        <taxon>Burkholderiales</taxon>
        <taxon>Burkholderiaceae</taxon>
        <taxon>Pandoraea</taxon>
    </lineage>
</organism>
<dbReference type="Proteomes" id="UP000343317">
    <property type="component" value="Unassembled WGS sequence"/>
</dbReference>
<reference evidence="1 2" key="1">
    <citation type="submission" date="2019-08" db="EMBL/GenBank/DDBJ databases">
        <authorList>
            <person name="Peeters C."/>
        </authorList>
    </citation>
    <scope>NUCLEOTIDE SEQUENCE [LARGE SCALE GENOMIC DNA]</scope>
    <source>
        <strain evidence="1 2">LMG 31112</strain>
    </source>
</reference>
<accession>A0A5E4SH98</accession>
<dbReference type="AlphaFoldDB" id="A0A5E4SH98"/>
<evidence type="ECO:0000313" key="2">
    <source>
        <dbReference type="Proteomes" id="UP000343317"/>
    </source>
</evidence>
<sequence>MQQQENLETSTGHGLGRIELDLSRPAKTFVPTAALDACESYRDAVRLAWESRANQGMTQRFLGVACALYAPHVSDYLAKDAVDSKGNRRRDLPAEKIDEFERVVGNRAVSQYLMRKAMLTIMEEVIAARAA</sequence>
<protein>
    <submittedName>
        <fullName evidence="1">Uncharacterized protein</fullName>
    </submittedName>
</protein>
<proteinExistence type="predicted"/>
<dbReference type="EMBL" id="CABPSM010000002">
    <property type="protein sequence ID" value="VVD74645.1"/>
    <property type="molecule type" value="Genomic_DNA"/>
</dbReference>
<gene>
    <name evidence="1" type="ORF">PHO31112_00771</name>
</gene>
<dbReference type="RefSeq" id="WP_150619314.1">
    <property type="nucleotide sequence ID" value="NZ_CABPSM010000002.1"/>
</dbReference>
<name>A0A5E4SH98_9BURK</name>
<evidence type="ECO:0000313" key="1">
    <source>
        <dbReference type="EMBL" id="VVD74645.1"/>
    </source>
</evidence>